<dbReference type="EMBL" id="BEGY01000060">
    <property type="protein sequence ID" value="GAX81067.1"/>
    <property type="molecule type" value="Genomic_DNA"/>
</dbReference>
<protein>
    <submittedName>
        <fullName evidence="2">Uncharacterized protein</fullName>
    </submittedName>
</protein>
<sequence>MTASNDFPECAMLDDLTKNQRYYMFNLVPPTFNSDVGRRMNDNSFSWNMKTFPMVHGSEEGLVLYTRVVAPNEENNLKQLAKPKTTRPHAIENKASRTQERLSAAQQNSVKQSQAKWSNKRPSQPSQRPAAHVTGNSSSVLTSNRKANPPIESTTNQRVVKFNVMESKPEPAATTSSHSQHATSLPHGAGAMLHSDRPDANNPKQAAKYGLHAHKPSQEEQEMKRYVEREKAVMTASHVFTWGGRFKYSGPENGLSRQTWATGISKQPLRL</sequence>
<name>A0A250XDB1_9CHLO</name>
<feature type="compositionally biased region" description="Low complexity" evidence="1">
    <location>
        <begin position="172"/>
        <end position="184"/>
    </location>
</feature>
<organism evidence="2 3">
    <name type="scientific">Chlamydomonas eustigma</name>
    <dbReference type="NCBI Taxonomy" id="1157962"/>
    <lineage>
        <taxon>Eukaryota</taxon>
        <taxon>Viridiplantae</taxon>
        <taxon>Chlorophyta</taxon>
        <taxon>core chlorophytes</taxon>
        <taxon>Chlorophyceae</taxon>
        <taxon>CS clade</taxon>
        <taxon>Chlamydomonadales</taxon>
        <taxon>Chlamydomonadaceae</taxon>
        <taxon>Chlamydomonas</taxon>
    </lineage>
</organism>
<dbReference type="AlphaFoldDB" id="A0A250XDB1"/>
<dbReference type="Proteomes" id="UP000232323">
    <property type="component" value="Unassembled WGS sequence"/>
</dbReference>
<feature type="region of interest" description="Disordered" evidence="1">
    <location>
        <begin position="96"/>
        <end position="204"/>
    </location>
</feature>
<evidence type="ECO:0000256" key="1">
    <source>
        <dbReference type="SAM" id="MobiDB-lite"/>
    </source>
</evidence>
<accession>A0A250XDB1</accession>
<keyword evidence="3" id="KW-1185">Reference proteome</keyword>
<feature type="compositionally biased region" description="Polar residues" evidence="1">
    <location>
        <begin position="134"/>
        <end position="158"/>
    </location>
</feature>
<reference evidence="2 3" key="1">
    <citation type="submission" date="2017-08" db="EMBL/GenBank/DDBJ databases">
        <title>Acidophilic green algal genome provides insights into adaptation to an acidic environment.</title>
        <authorList>
            <person name="Hirooka S."/>
            <person name="Hirose Y."/>
            <person name="Kanesaki Y."/>
            <person name="Higuchi S."/>
            <person name="Fujiwara T."/>
            <person name="Onuma R."/>
            <person name="Era A."/>
            <person name="Ohbayashi R."/>
            <person name="Uzuka A."/>
            <person name="Nozaki H."/>
            <person name="Yoshikawa H."/>
            <person name="Miyagishima S.Y."/>
        </authorList>
    </citation>
    <scope>NUCLEOTIDE SEQUENCE [LARGE SCALE GENOMIC DNA]</scope>
    <source>
        <strain evidence="2 3">NIES-2499</strain>
    </source>
</reference>
<comment type="caution">
    <text evidence="2">The sequence shown here is derived from an EMBL/GenBank/DDBJ whole genome shotgun (WGS) entry which is preliminary data.</text>
</comment>
<evidence type="ECO:0000313" key="2">
    <source>
        <dbReference type="EMBL" id="GAX81067.1"/>
    </source>
</evidence>
<feature type="compositionally biased region" description="Polar residues" evidence="1">
    <location>
        <begin position="104"/>
        <end position="127"/>
    </location>
</feature>
<evidence type="ECO:0000313" key="3">
    <source>
        <dbReference type="Proteomes" id="UP000232323"/>
    </source>
</evidence>
<proteinExistence type="predicted"/>
<gene>
    <name evidence="2" type="ORF">CEUSTIGMA_g8502.t1</name>
</gene>